<evidence type="ECO:0000313" key="7">
    <source>
        <dbReference type="EMBL" id="RAI26846.1"/>
    </source>
</evidence>
<dbReference type="SUPFAM" id="SSF53850">
    <property type="entry name" value="Periplasmic binding protein-like II"/>
    <property type="match status" value="1"/>
</dbReference>
<comment type="similarity">
    <text evidence="1">Belongs to the LysR transcriptional regulatory family.</text>
</comment>
<dbReference type="EMBL" id="NPEV01000025">
    <property type="protein sequence ID" value="RAI26846.1"/>
    <property type="molecule type" value="Genomic_DNA"/>
</dbReference>
<dbReference type="Pfam" id="PF00126">
    <property type="entry name" value="HTH_1"/>
    <property type="match status" value="1"/>
</dbReference>
<keyword evidence="2" id="KW-0805">Transcription regulation</keyword>
<keyword evidence="4" id="KW-0010">Activator</keyword>
<keyword evidence="3" id="KW-0238">DNA-binding</keyword>
<dbReference type="InterPro" id="IPR005119">
    <property type="entry name" value="LysR_subst-bd"/>
</dbReference>
<dbReference type="GO" id="GO:0003700">
    <property type="term" value="F:DNA-binding transcription factor activity"/>
    <property type="evidence" value="ECO:0007669"/>
    <property type="project" value="InterPro"/>
</dbReference>
<keyword evidence="5" id="KW-0804">Transcription</keyword>
<dbReference type="GO" id="GO:2000142">
    <property type="term" value="P:regulation of DNA-templated transcription initiation"/>
    <property type="evidence" value="ECO:0007669"/>
    <property type="project" value="TreeGrafter"/>
</dbReference>
<evidence type="ECO:0000256" key="1">
    <source>
        <dbReference type="ARBA" id="ARBA00009437"/>
    </source>
</evidence>
<name>A0A327JMN6_9HYPH</name>
<dbReference type="Gene3D" id="1.10.10.10">
    <property type="entry name" value="Winged helix-like DNA-binding domain superfamily/Winged helix DNA-binding domain"/>
    <property type="match status" value="1"/>
</dbReference>
<evidence type="ECO:0000256" key="5">
    <source>
        <dbReference type="ARBA" id="ARBA00023163"/>
    </source>
</evidence>
<comment type="caution">
    <text evidence="7">The sequence shown here is derived from an EMBL/GenBank/DDBJ whole genome shotgun (WGS) entry which is preliminary data.</text>
</comment>
<dbReference type="GO" id="GO:0003677">
    <property type="term" value="F:DNA binding"/>
    <property type="evidence" value="ECO:0007669"/>
    <property type="project" value="UniProtKB-KW"/>
</dbReference>
<keyword evidence="8" id="KW-1185">Reference proteome</keyword>
<proteinExistence type="inferred from homology"/>
<dbReference type="Pfam" id="PF03466">
    <property type="entry name" value="LysR_substrate"/>
    <property type="match status" value="1"/>
</dbReference>
<protein>
    <submittedName>
        <fullName evidence="7">Transcriptional regulator</fullName>
    </submittedName>
</protein>
<dbReference type="InterPro" id="IPR000847">
    <property type="entry name" value="LysR_HTH_N"/>
</dbReference>
<accession>A0A327JMN6</accession>
<dbReference type="InterPro" id="IPR036390">
    <property type="entry name" value="WH_DNA-bd_sf"/>
</dbReference>
<dbReference type="Proteomes" id="UP000249299">
    <property type="component" value="Unassembled WGS sequence"/>
</dbReference>
<gene>
    <name evidence="7" type="ORF">CH339_12465</name>
</gene>
<evidence type="ECO:0000256" key="2">
    <source>
        <dbReference type="ARBA" id="ARBA00023015"/>
    </source>
</evidence>
<reference evidence="7 8" key="1">
    <citation type="submission" date="2017-07" db="EMBL/GenBank/DDBJ databases">
        <title>Draft Genome Sequences of Select Purple Nonsulfur Bacteria.</title>
        <authorList>
            <person name="Lasarre B."/>
            <person name="Mckinlay J.B."/>
        </authorList>
    </citation>
    <scope>NUCLEOTIDE SEQUENCE [LARGE SCALE GENOMIC DNA]</scope>
    <source>
        <strain evidence="7 8">DSM 11290</strain>
    </source>
</reference>
<sequence length="309" mass="33922">MDSRQLRYFAAIFEARSLSRASEALHIAPSALSHHLANLEEELATALFVRKPRGMQPTAAGERLFGHARVILRAIASAERDVRDAGREISGEVAVGMAFSAVKTIGVPLLEKVACDYPKLRLALSESLSGATLMELMASEIDLAMVYNPPLDPRLRSQPLLEERMVCIGRADVIGDTEEPLAFDDLLDLPIILLRRGNSARAIVDDAALLKRLEARARLHLNSVQAITGSLLAGLGCVIGTRHLMREHLEAGRLMARPIVAPELSRTLCLCELSERPATYARETVRQLLMHFVLDAIARGLWDARAVDK</sequence>
<dbReference type="InterPro" id="IPR036388">
    <property type="entry name" value="WH-like_DNA-bd_sf"/>
</dbReference>
<organism evidence="7 8">
    <name type="scientific">Rhodobium orientis</name>
    <dbReference type="NCBI Taxonomy" id="34017"/>
    <lineage>
        <taxon>Bacteria</taxon>
        <taxon>Pseudomonadati</taxon>
        <taxon>Pseudomonadota</taxon>
        <taxon>Alphaproteobacteria</taxon>
        <taxon>Hyphomicrobiales</taxon>
        <taxon>Rhodobiaceae</taxon>
        <taxon>Rhodobium</taxon>
    </lineage>
</organism>
<dbReference type="RefSeq" id="WP_111434694.1">
    <property type="nucleotide sequence ID" value="NZ_JACIGG010000001.1"/>
</dbReference>
<dbReference type="SUPFAM" id="SSF46785">
    <property type="entry name" value="Winged helix' DNA-binding domain"/>
    <property type="match status" value="1"/>
</dbReference>
<evidence type="ECO:0000256" key="4">
    <source>
        <dbReference type="ARBA" id="ARBA00023159"/>
    </source>
</evidence>
<evidence type="ECO:0000256" key="3">
    <source>
        <dbReference type="ARBA" id="ARBA00023125"/>
    </source>
</evidence>
<dbReference type="AlphaFoldDB" id="A0A327JMN6"/>
<dbReference type="PANTHER" id="PTHR30293">
    <property type="entry name" value="TRANSCRIPTIONAL REGULATORY PROTEIN NAC-RELATED"/>
    <property type="match status" value="1"/>
</dbReference>
<dbReference type="PROSITE" id="PS50931">
    <property type="entry name" value="HTH_LYSR"/>
    <property type="match status" value="1"/>
</dbReference>
<evidence type="ECO:0000259" key="6">
    <source>
        <dbReference type="PROSITE" id="PS50931"/>
    </source>
</evidence>
<dbReference type="PANTHER" id="PTHR30293:SF0">
    <property type="entry name" value="NITROGEN ASSIMILATION REGULATORY PROTEIN NAC"/>
    <property type="match status" value="1"/>
</dbReference>
<feature type="domain" description="HTH lysR-type" evidence="6">
    <location>
        <begin position="1"/>
        <end position="58"/>
    </location>
</feature>
<dbReference type="Gene3D" id="3.40.190.290">
    <property type="match status" value="1"/>
</dbReference>
<dbReference type="FunFam" id="1.10.10.10:FF:000001">
    <property type="entry name" value="LysR family transcriptional regulator"/>
    <property type="match status" value="1"/>
</dbReference>
<dbReference type="OrthoDB" id="5297263at2"/>
<evidence type="ECO:0000313" key="8">
    <source>
        <dbReference type="Proteomes" id="UP000249299"/>
    </source>
</evidence>